<feature type="domain" description="ABC-2 type transporter transmembrane" evidence="6">
    <location>
        <begin position="26"/>
        <end position="171"/>
    </location>
</feature>
<reference evidence="7 8" key="1">
    <citation type="journal article" date="2016" name="Sci. Rep.">
        <title>Complete genome sequence and transcriptomic analysis of a novel marine strain Bacillus weihaiensis reveals the mechanism of brown algae degradation.</title>
        <authorList>
            <person name="Zhu Y."/>
            <person name="Chen P."/>
            <person name="Bao Y."/>
            <person name="Men Y."/>
            <person name="Zeng Y."/>
            <person name="Yang J."/>
            <person name="Sun J."/>
            <person name="Sun Y."/>
        </authorList>
    </citation>
    <scope>NUCLEOTIDE SEQUENCE [LARGE SCALE GENOMIC DNA]</scope>
    <source>
        <strain evidence="7 8">Alg07</strain>
    </source>
</reference>
<feature type="transmembrane region" description="Helical" evidence="5">
    <location>
        <begin position="754"/>
        <end position="774"/>
    </location>
</feature>
<feature type="transmembrane region" description="Helical" evidence="5">
    <location>
        <begin position="696"/>
        <end position="715"/>
    </location>
</feature>
<dbReference type="OrthoDB" id="9811483at2"/>
<dbReference type="Proteomes" id="UP000181936">
    <property type="component" value="Chromosome"/>
</dbReference>
<feature type="transmembrane region" description="Helical" evidence="5">
    <location>
        <begin position="636"/>
        <end position="659"/>
    </location>
</feature>
<organism evidence="7 8">
    <name type="scientific">Bacillus weihaiensis</name>
    <dbReference type="NCBI Taxonomy" id="1547283"/>
    <lineage>
        <taxon>Bacteria</taxon>
        <taxon>Bacillati</taxon>
        <taxon>Bacillota</taxon>
        <taxon>Bacilli</taxon>
        <taxon>Bacillales</taxon>
        <taxon>Bacillaceae</taxon>
        <taxon>Bacillus</taxon>
    </lineage>
</organism>
<dbReference type="SUPFAM" id="SSF58104">
    <property type="entry name" value="Methyl-accepting chemotaxis protein (MCP) signaling domain"/>
    <property type="match status" value="1"/>
</dbReference>
<feature type="transmembrane region" description="Helical" evidence="5">
    <location>
        <begin position="20"/>
        <end position="43"/>
    </location>
</feature>
<evidence type="ECO:0000256" key="2">
    <source>
        <dbReference type="ARBA" id="ARBA00022692"/>
    </source>
</evidence>
<dbReference type="EMBL" id="CP016020">
    <property type="protein sequence ID" value="APH06283.1"/>
    <property type="molecule type" value="Genomic_DNA"/>
</dbReference>
<dbReference type="Pfam" id="PF12698">
    <property type="entry name" value="ABC2_membrane_3"/>
    <property type="match status" value="2"/>
</dbReference>
<accession>A0A1L3MVB4</accession>
<dbReference type="GO" id="GO:0016020">
    <property type="term" value="C:membrane"/>
    <property type="evidence" value="ECO:0007669"/>
    <property type="project" value="UniProtKB-SubCell"/>
</dbReference>
<dbReference type="PANTHER" id="PTHR43077">
    <property type="entry name" value="TRANSPORT PERMEASE YVFS-RELATED"/>
    <property type="match status" value="1"/>
</dbReference>
<feature type="transmembrane region" description="Helical" evidence="5">
    <location>
        <begin position="665"/>
        <end position="687"/>
    </location>
</feature>
<dbReference type="RefSeq" id="WP_072581083.1">
    <property type="nucleotide sequence ID" value="NZ_CP016020.1"/>
</dbReference>
<dbReference type="InterPro" id="IPR017501">
    <property type="entry name" value="Phage_infect_YhgE_C"/>
</dbReference>
<evidence type="ECO:0000256" key="4">
    <source>
        <dbReference type="ARBA" id="ARBA00023136"/>
    </source>
</evidence>
<keyword evidence="4 5" id="KW-0472">Membrane</keyword>
<dbReference type="STRING" id="1547283.A9C19_16970"/>
<dbReference type="NCBIfam" id="TIGR03062">
    <property type="entry name" value="pip_yhgE_Cterm"/>
    <property type="match status" value="1"/>
</dbReference>
<sequence>MEKRSVFLSEWKSILRNKKVLIPILAVIFVPILYAGMFLWAFWDPYEKLADLPVAIVNEDGGSNYEGRQLELGNDLVENLKENEQFQFAFVSKEEGYEGLSDETYYMVIEIPENFSQNATTLLEDEPQKLHLTYVPNEGYNFLSAQIGETAVKEIKSAVSKEVTATYAESIFEKVTEMADGFKQASDGAGELDEGAQKLKDGSSSLQENLETFALKSIEFEEGMSEAQSGSVELNDGAKELADGVGQLSDASHQLYNASKEVRNGAQELQGGINQVDSGLKELTKKIPQLVDGTEQVNEGIKAFQAQVPPQLAAGIQESLNGATASMASGLDELESQLSAQMSAALAEGIYTQQTEQVTSMLTFLQESHVDPAVIQQLQQQLGGTTKEDLQAELKKEIAGGLNQGFTQYKSAVTEELASSGSQLESEIQKAIDPSLNQLTSGLATIIESEEALQNGVTELADGSSQVSEGASELANGQVEYTKQFATFDEKLSEANAGGAQFVSGVNELNAGLNELTDGSSQLRDGASQLAEGSTELASGTGELTDGTSELYAKLGDAATEANSVNADDKTFDMMGEPVDVSKEEINRVPNYGTGFAPYFLSLGLFVGALLISIVYKLKEPSIEPRNGLTWFFGKFGVIGIVGVIQALVADAILLMGLGLEVTSVPLFMVLSIIISITFMTLVQLLVTTLGDPGRFIAIIILILQLTTSAGTFPLELIPSALQPISALLPMTYTVAGLKAVVSSGDLSVIWHNIWILLSYTAVFMILTATYLIIKHKQRHASEEVVAGA</sequence>
<dbReference type="InterPro" id="IPR023908">
    <property type="entry name" value="xxxLxxG_rpt"/>
</dbReference>
<proteinExistence type="predicted"/>
<feature type="transmembrane region" description="Helical" evidence="5">
    <location>
        <begin position="596"/>
        <end position="616"/>
    </location>
</feature>
<evidence type="ECO:0000256" key="5">
    <source>
        <dbReference type="SAM" id="Phobius"/>
    </source>
</evidence>
<dbReference type="GO" id="GO:0140359">
    <property type="term" value="F:ABC-type transporter activity"/>
    <property type="evidence" value="ECO:0007669"/>
    <property type="project" value="InterPro"/>
</dbReference>
<evidence type="ECO:0000259" key="6">
    <source>
        <dbReference type="Pfam" id="PF12698"/>
    </source>
</evidence>
<feature type="domain" description="ABC-2 type transporter transmembrane" evidence="6">
    <location>
        <begin position="433"/>
        <end position="769"/>
    </location>
</feature>
<dbReference type="InterPro" id="IPR017500">
    <property type="entry name" value="Phage_infect_YhgE_N"/>
</dbReference>
<evidence type="ECO:0000313" key="8">
    <source>
        <dbReference type="Proteomes" id="UP000181936"/>
    </source>
</evidence>
<dbReference type="NCBIfam" id="TIGR03061">
    <property type="entry name" value="pip_yhgE_Nterm"/>
    <property type="match status" value="1"/>
</dbReference>
<keyword evidence="3 5" id="KW-1133">Transmembrane helix</keyword>
<name>A0A1L3MVB4_9BACI</name>
<dbReference type="Gene3D" id="3.40.1710.10">
    <property type="entry name" value="abc type-2 transporter like domain"/>
    <property type="match status" value="1"/>
</dbReference>
<dbReference type="Gene3D" id="1.10.287.950">
    <property type="entry name" value="Methyl-accepting chemotaxis protein"/>
    <property type="match status" value="2"/>
</dbReference>
<dbReference type="AlphaFoldDB" id="A0A1L3MVB4"/>
<gene>
    <name evidence="7" type="ORF">A9C19_16970</name>
</gene>
<evidence type="ECO:0000313" key="7">
    <source>
        <dbReference type="EMBL" id="APH06283.1"/>
    </source>
</evidence>
<dbReference type="PANTHER" id="PTHR43077:SF5">
    <property type="entry name" value="PHAGE INFECTION PROTEIN"/>
    <property type="match status" value="1"/>
</dbReference>
<evidence type="ECO:0000256" key="3">
    <source>
        <dbReference type="ARBA" id="ARBA00022989"/>
    </source>
</evidence>
<keyword evidence="8" id="KW-1185">Reference proteome</keyword>
<dbReference type="InterPro" id="IPR051328">
    <property type="entry name" value="T7SS_ABC-Transporter"/>
</dbReference>
<dbReference type="NCBIfam" id="TIGR03057">
    <property type="entry name" value="xxxLxxG_by_4"/>
    <property type="match status" value="5"/>
</dbReference>
<comment type="subcellular location">
    <subcellularLocation>
        <location evidence="1">Membrane</location>
        <topology evidence="1">Multi-pass membrane protein</topology>
    </subcellularLocation>
</comment>
<dbReference type="KEGG" id="bwh:A9C19_16970"/>
<protein>
    <recommendedName>
        <fullName evidence="6">ABC-2 type transporter transmembrane domain-containing protein</fullName>
    </recommendedName>
</protein>
<evidence type="ECO:0000256" key="1">
    <source>
        <dbReference type="ARBA" id="ARBA00004141"/>
    </source>
</evidence>
<dbReference type="InterPro" id="IPR013525">
    <property type="entry name" value="ABC2_TM"/>
</dbReference>
<keyword evidence="2 5" id="KW-0812">Transmembrane</keyword>